<dbReference type="EMBL" id="CZQD01000038">
    <property type="protein sequence ID" value="CUS57243.1"/>
    <property type="molecule type" value="Genomic_DNA"/>
</dbReference>
<sequence length="256" mass="28593">MFGRSHFLDEDVEAFHVLCWAWLLKCTGGREALRETPLVLPTPDFFPPTDSSGRERAEFIFEHVRDLAGMSEWPVQLVPQAELAGRVSTLGRVQHSGTAAGTFSHTGNSGQITYDPSHVHTPVKLIATFAHELSHYLNEGFQEAPPGGWELIEPATDVTSVFLGFGVFGANSAFEFIQTQDFESQGWSSEKFGYLSLDEWAFNLAIFCDLTGRDVTDLKPHLKWNLFKTSKAAAKYVERREIGRQILEDIKGRAAD</sequence>
<reference evidence="1" key="1">
    <citation type="submission" date="2015-10" db="EMBL/GenBank/DDBJ databases">
        <authorList>
            <person name="Gilbert D.G."/>
        </authorList>
    </citation>
    <scope>NUCLEOTIDE SEQUENCE</scope>
</reference>
<organism evidence="1">
    <name type="scientific">hydrothermal vent metagenome</name>
    <dbReference type="NCBI Taxonomy" id="652676"/>
    <lineage>
        <taxon>unclassified sequences</taxon>
        <taxon>metagenomes</taxon>
        <taxon>ecological metagenomes</taxon>
    </lineage>
</organism>
<evidence type="ECO:0000313" key="1">
    <source>
        <dbReference type="EMBL" id="CUS57243.1"/>
    </source>
</evidence>
<dbReference type="AlphaFoldDB" id="A0A160U0X8"/>
<accession>A0A160U0X8</accession>
<protein>
    <submittedName>
        <fullName evidence="1">Uncharacterized protein</fullName>
    </submittedName>
</protein>
<gene>
    <name evidence="1" type="ORF">MGWOODY_Hyp846</name>
</gene>
<proteinExistence type="predicted"/>
<name>A0A160U0X8_9ZZZZ</name>